<dbReference type="AlphaFoldDB" id="M2U7K5"/>
<dbReference type="PANTHER" id="PTHR22807">
    <property type="entry name" value="NOP2 YEAST -RELATED NOL1/NOP2/FMU SUN DOMAIN-CONTAINING"/>
    <property type="match status" value="1"/>
</dbReference>
<keyword evidence="2 5" id="KW-0808">Transferase</keyword>
<comment type="caution">
    <text evidence="7">The sequence shown here is derived from an EMBL/GenBank/DDBJ whole genome shotgun (WGS) entry which is preliminary data.</text>
</comment>
<organism evidence="7 8">
    <name type="scientific">Pacificimonas flava</name>
    <dbReference type="NCBI Taxonomy" id="1234595"/>
    <lineage>
        <taxon>Bacteria</taxon>
        <taxon>Pseudomonadati</taxon>
        <taxon>Pseudomonadota</taxon>
        <taxon>Alphaproteobacteria</taxon>
        <taxon>Sphingomonadales</taxon>
        <taxon>Sphingosinicellaceae</taxon>
        <taxon>Pacificimonas</taxon>
    </lineage>
</organism>
<dbReference type="InterPro" id="IPR023267">
    <property type="entry name" value="RCMT"/>
</dbReference>
<dbReference type="PATRIC" id="fig|1234595.3.peg.960"/>
<evidence type="ECO:0000259" key="6">
    <source>
        <dbReference type="PROSITE" id="PS51686"/>
    </source>
</evidence>
<keyword evidence="3 5" id="KW-0949">S-adenosyl-L-methionine</keyword>
<evidence type="ECO:0000313" key="7">
    <source>
        <dbReference type="EMBL" id="EMD83987.1"/>
    </source>
</evidence>
<protein>
    <submittedName>
        <fullName evidence="7">16S rRNA methyltransferase</fullName>
    </submittedName>
</protein>
<dbReference type="GO" id="GO:0006355">
    <property type="term" value="P:regulation of DNA-templated transcription"/>
    <property type="evidence" value="ECO:0007669"/>
    <property type="project" value="InterPro"/>
</dbReference>
<dbReference type="InterPro" id="IPR049560">
    <property type="entry name" value="MeTrfase_RsmB-F_NOP2_cat"/>
</dbReference>
<dbReference type="InterPro" id="IPR001678">
    <property type="entry name" value="MeTrfase_RsmB-F_NOP2_dom"/>
</dbReference>
<evidence type="ECO:0000313" key="8">
    <source>
        <dbReference type="Proteomes" id="UP000011717"/>
    </source>
</evidence>
<feature type="binding site" evidence="5">
    <location>
        <position position="238"/>
    </location>
    <ligand>
        <name>S-adenosyl-L-methionine</name>
        <dbReference type="ChEBI" id="CHEBI:59789"/>
    </ligand>
</feature>
<keyword evidence="4 5" id="KW-0694">RNA-binding</keyword>
<dbReference type="GO" id="GO:0008173">
    <property type="term" value="F:RNA methyltransferase activity"/>
    <property type="evidence" value="ECO:0007669"/>
    <property type="project" value="InterPro"/>
</dbReference>
<proteinExistence type="inferred from homology"/>
<reference evidence="7 8" key="1">
    <citation type="journal article" date="2013" name="Genome Announc.">
        <title>Draft Genome Sequence of Strain JLT2015T, Belonging to the Family Sphingomonadaceae of the Alphaproteobacteria.</title>
        <authorList>
            <person name="Tang K."/>
            <person name="Liu K."/>
            <person name="Li S."/>
            <person name="Jiao N."/>
        </authorList>
    </citation>
    <scope>NUCLEOTIDE SEQUENCE [LARGE SCALE GENOMIC DNA]</scope>
    <source>
        <strain evidence="7 8">JLT2015</strain>
    </source>
</reference>
<feature type="binding site" evidence="5">
    <location>
        <position position="264"/>
    </location>
    <ligand>
        <name>S-adenosyl-L-methionine</name>
        <dbReference type="ChEBI" id="CHEBI:59789"/>
    </ligand>
</feature>
<feature type="domain" description="SAM-dependent MTase RsmB/NOP-type" evidence="6">
    <location>
        <begin position="111"/>
        <end position="400"/>
    </location>
</feature>
<feature type="binding site" evidence="5">
    <location>
        <begin position="217"/>
        <end position="223"/>
    </location>
    <ligand>
        <name>S-adenosyl-L-methionine</name>
        <dbReference type="ChEBI" id="CHEBI:59789"/>
    </ligand>
</feature>
<dbReference type="InterPro" id="IPR029063">
    <property type="entry name" value="SAM-dependent_MTases_sf"/>
</dbReference>
<dbReference type="PANTHER" id="PTHR22807:SF61">
    <property type="entry name" value="NOL1_NOP2_SUN FAMILY PROTEIN _ ANTITERMINATION NUSB DOMAIN-CONTAINING PROTEIN"/>
    <property type="match status" value="1"/>
</dbReference>
<evidence type="ECO:0000256" key="2">
    <source>
        <dbReference type="ARBA" id="ARBA00022679"/>
    </source>
</evidence>
<dbReference type="EMBL" id="AMRV01000002">
    <property type="protein sequence ID" value="EMD83987.1"/>
    <property type="molecule type" value="Genomic_DNA"/>
</dbReference>
<dbReference type="SUPFAM" id="SSF48013">
    <property type="entry name" value="NusB-like"/>
    <property type="match status" value="1"/>
</dbReference>
<dbReference type="PROSITE" id="PS51686">
    <property type="entry name" value="SAM_MT_RSMB_NOP"/>
    <property type="match status" value="1"/>
</dbReference>
<sequence>MLWQGRALEAALPRALRSLDDPSDRGLARNIAASVLRWLPDLDELIDARTRMPLPDDARARMVLRMALAQALVLETPHHAVVATALPLVEGGPRRLVHGVLSSALKAGDSLPDRPLLPEPWGQRWAEAWGEKAAAAAAAAMAAPPPIDLTYKSADVVPPPGEGEVSLLPGHLRTRRAGRVEAWDAYGEGDWWVQDLAAALPARLLAPQAGERIADLCAAPGGKTMQLAATGAAVIAVENNEKRLTLLRENLERTGLPAELLHSDARKFRPEAPLDAVLLDAPCSATGIFRRHPDVLHLRDPDRLEETLRIQAALLSHAATLVRPGGRMVYAVCSLEREEGEDQVDAFLDRHPDWHADPAPAGALPEGIREEAPGRIRTLPGDLAEIGGCDGFFMGRLVRDEN</sequence>
<gene>
    <name evidence="7" type="ORF">C725_0959</name>
</gene>
<dbReference type="CDD" id="cd02440">
    <property type="entry name" value="AdoMet_MTases"/>
    <property type="match status" value="1"/>
</dbReference>
<accession>M2U7K5</accession>
<feature type="active site" description="Nucleophile" evidence="5">
    <location>
        <position position="333"/>
    </location>
</feature>
<evidence type="ECO:0000256" key="5">
    <source>
        <dbReference type="PROSITE-ProRule" id="PRU01023"/>
    </source>
</evidence>
<keyword evidence="1 5" id="KW-0489">Methyltransferase</keyword>
<dbReference type="Gene3D" id="3.40.50.150">
    <property type="entry name" value="Vaccinia Virus protein VP39"/>
    <property type="match status" value="1"/>
</dbReference>
<dbReference type="Proteomes" id="UP000011717">
    <property type="component" value="Unassembled WGS sequence"/>
</dbReference>
<name>M2U7K5_9SPHN</name>
<dbReference type="GO" id="GO:0001510">
    <property type="term" value="P:RNA methylation"/>
    <property type="evidence" value="ECO:0007669"/>
    <property type="project" value="InterPro"/>
</dbReference>
<dbReference type="PRINTS" id="PR02008">
    <property type="entry name" value="RCMTFAMILY"/>
</dbReference>
<feature type="binding site" evidence="5">
    <location>
        <position position="280"/>
    </location>
    <ligand>
        <name>S-adenosyl-L-methionine</name>
        <dbReference type="ChEBI" id="CHEBI:59789"/>
    </ligand>
</feature>
<evidence type="ECO:0000256" key="3">
    <source>
        <dbReference type="ARBA" id="ARBA00022691"/>
    </source>
</evidence>
<dbReference type="GO" id="GO:0003723">
    <property type="term" value="F:RNA binding"/>
    <property type="evidence" value="ECO:0007669"/>
    <property type="project" value="UniProtKB-UniRule"/>
</dbReference>
<keyword evidence="8" id="KW-1185">Reference proteome</keyword>
<dbReference type="Pfam" id="PF01189">
    <property type="entry name" value="Methyltr_RsmB-F"/>
    <property type="match status" value="1"/>
</dbReference>
<dbReference type="SUPFAM" id="SSF53335">
    <property type="entry name" value="S-adenosyl-L-methionine-dependent methyltransferases"/>
    <property type="match status" value="1"/>
</dbReference>
<comment type="similarity">
    <text evidence="5">Belongs to the class I-like SAM-binding methyltransferase superfamily. RsmB/NOP family.</text>
</comment>
<dbReference type="Pfam" id="PF01029">
    <property type="entry name" value="NusB"/>
    <property type="match status" value="1"/>
</dbReference>
<evidence type="ECO:0000256" key="1">
    <source>
        <dbReference type="ARBA" id="ARBA00022603"/>
    </source>
</evidence>
<dbReference type="Gene3D" id="1.10.940.10">
    <property type="entry name" value="NusB-like"/>
    <property type="match status" value="1"/>
</dbReference>
<dbReference type="InterPro" id="IPR035926">
    <property type="entry name" value="NusB-like_sf"/>
</dbReference>
<evidence type="ECO:0000256" key="4">
    <source>
        <dbReference type="ARBA" id="ARBA00022884"/>
    </source>
</evidence>
<dbReference type="InterPro" id="IPR006027">
    <property type="entry name" value="NusB_RsmB_TIM44"/>
</dbReference>